<proteinExistence type="inferred from homology"/>
<reference evidence="7" key="1">
    <citation type="submission" date="2023-07" db="EMBL/GenBank/DDBJ databases">
        <title>Genome content predicts the carbon catabolic preferences of heterotrophic bacteria.</title>
        <authorList>
            <person name="Gralka M."/>
        </authorList>
    </citation>
    <scope>NUCLEOTIDE SEQUENCE</scope>
    <source>
        <strain evidence="7">I3M17_2</strain>
    </source>
</reference>
<evidence type="ECO:0000256" key="1">
    <source>
        <dbReference type="ARBA" id="ARBA00004442"/>
    </source>
</evidence>
<feature type="signal peptide" evidence="6">
    <location>
        <begin position="1"/>
        <end position="25"/>
    </location>
</feature>
<dbReference type="GO" id="GO:0009252">
    <property type="term" value="P:peptidoglycan biosynthetic process"/>
    <property type="evidence" value="ECO:0007669"/>
    <property type="project" value="TreeGrafter"/>
</dbReference>
<dbReference type="RefSeq" id="WP_216062532.1">
    <property type="nucleotide sequence ID" value="NZ_JAHKPP010000002.1"/>
</dbReference>
<protein>
    <submittedName>
        <fullName evidence="7">MipA/OmpV family protein</fullName>
    </submittedName>
</protein>
<name>A0AAW7X473_9GAMM</name>
<dbReference type="PANTHER" id="PTHR38776:SF1">
    <property type="entry name" value="MLTA-INTERACTING PROTEIN-RELATED"/>
    <property type="match status" value="1"/>
</dbReference>
<evidence type="ECO:0000313" key="7">
    <source>
        <dbReference type="EMBL" id="MDO6422120.1"/>
    </source>
</evidence>
<comment type="similarity">
    <text evidence="2">Belongs to the MipA/OmpV family.</text>
</comment>
<dbReference type="AlphaFoldDB" id="A0AAW7X473"/>
<evidence type="ECO:0000256" key="4">
    <source>
        <dbReference type="ARBA" id="ARBA00023136"/>
    </source>
</evidence>
<gene>
    <name evidence="7" type="ORF">Q4521_06520</name>
</gene>
<dbReference type="EMBL" id="JAUOPB010000004">
    <property type="protein sequence ID" value="MDO6422120.1"/>
    <property type="molecule type" value="Genomic_DNA"/>
</dbReference>
<evidence type="ECO:0000256" key="6">
    <source>
        <dbReference type="SAM" id="SignalP"/>
    </source>
</evidence>
<evidence type="ECO:0000256" key="5">
    <source>
        <dbReference type="ARBA" id="ARBA00023237"/>
    </source>
</evidence>
<dbReference type="GO" id="GO:0009279">
    <property type="term" value="C:cell outer membrane"/>
    <property type="evidence" value="ECO:0007669"/>
    <property type="project" value="UniProtKB-SubCell"/>
</dbReference>
<dbReference type="InterPro" id="IPR010583">
    <property type="entry name" value="MipA"/>
</dbReference>
<keyword evidence="5" id="KW-0998">Cell outer membrane</keyword>
<feature type="chain" id="PRO_5043958909" evidence="6">
    <location>
        <begin position="26"/>
        <end position="327"/>
    </location>
</feature>
<sequence length="327" mass="35952">MPMRALKTAVAGVLCWLMLAQQANACPQDETECVEVGRWDLSVAIGAGVRTNPIAGGDNLPIVIIPNLTYYGKRFYLENYTLGYSLVEQPIYSVNLVLTPSYDQIYFQKWGLGNISFDSGAGDSTAFASEGIINNTPAEGMDVLASDGVEADEVQRPPVAGPATPAEPKIVEPVYTLDLAELDKRKQTGLGGAEFTYFGEKWVASLNVLQEVLNVHGGQEVRLAASQNFTAGKSRYQFATGLTWQSVDLLDYYFGAHEGEVDESMEYEIRESGITPFVRLSWSRELNEHWRLLASVHHKRLADAIVDSPLVEESSVTTVFIGGVYHF</sequence>
<organism evidence="7 8">
    <name type="scientific">Saccharophagus degradans</name>
    <dbReference type="NCBI Taxonomy" id="86304"/>
    <lineage>
        <taxon>Bacteria</taxon>
        <taxon>Pseudomonadati</taxon>
        <taxon>Pseudomonadota</taxon>
        <taxon>Gammaproteobacteria</taxon>
        <taxon>Cellvibrionales</taxon>
        <taxon>Cellvibrionaceae</taxon>
        <taxon>Saccharophagus</taxon>
    </lineage>
</organism>
<evidence type="ECO:0000256" key="3">
    <source>
        <dbReference type="ARBA" id="ARBA00022729"/>
    </source>
</evidence>
<comment type="subcellular location">
    <subcellularLocation>
        <location evidence="1">Cell outer membrane</location>
    </subcellularLocation>
</comment>
<dbReference type="PANTHER" id="PTHR38776">
    <property type="entry name" value="MLTA-INTERACTING PROTEIN-RELATED"/>
    <property type="match status" value="1"/>
</dbReference>
<accession>A0AAW7X473</accession>
<evidence type="ECO:0000313" key="8">
    <source>
        <dbReference type="Proteomes" id="UP001169760"/>
    </source>
</evidence>
<dbReference type="Pfam" id="PF06629">
    <property type="entry name" value="MipA"/>
    <property type="match status" value="1"/>
</dbReference>
<dbReference type="Proteomes" id="UP001169760">
    <property type="component" value="Unassembled WGS sequence"/>
</dbReference>
<evidence type="ECO:0000256" key="2">
    <source>
        <dbReference type="ARBA" id="ARBA00005722"/>
    </source>
</evidence>
<keyword evidence="4" id="KW-0472">Membrane</keyword>
<keyword evidence="3 6" id="KW-0732">Signal</keyword>
<comment type="caution">
    <text evidence="7">The sequence shown here is derived from an EMBL/GenBank/DDBJ whole genome shotgun (WGS) entry which is preliminary data.</text>
</comment>